<dbReference type="PRINTS" id="PR01415">
    <property type="entry name" value="ANKYRIN"/>
</dbReference>
<name>A0A1E5NIK1_9SPIR</name>
<evidence type="ECO:0000313" key="5">
    <source>
        <dbReference type="Proteomes" id="UP000095247"/>
    </source>
</evidence>
<dbReference type="RefSeq" id="WP_069725459.1">
    <property type="nucleotide sequence ID" value="NZ_MDCO01000001.1"/>
</dbReference>
<sequence>MKKIVFTAILYALFSFNALYPELSKDEKEFASYIANGDREEVLYFLNNKKANVNLDIIDGITPLMLSIIYKQYEIAEILIEKGANINKKEKEIGATPLILSIIYGQYEIAEMLIEKGANVNIKDNAGFTALIHAIQREKTDLSKMLIEKKSDVNTKVSFKTDGLYLKDFTPLTFNVDTEVAELLIKAGANVNTRLSIKDDSRNIQLENITPLMWVIFDYNTEVAELLIEAGADLNAKDKDGNTALYYAITKNNSKITKLISEKGGRF</sequence>
<dbReference type="AlphaFoldDB" id="A0A1E5NIK1"/>
<evidence type="ECO:0000256" key="1">
    <source>
        <dbReference type="ARBA" id="ARBA00022737"/>
    </source>
</evidence>
<feature type="repeat" description="ANK" evidence="3">
    <location>
        <begin position="240"/>
        <end position="267"/>
    </location>
</feature>
<organism evidence="4 5">
    <name type="scientific">Brachyspira hampsonii</name>
    <dbReference type="NCBI Taxonomy" id="1287055"/>
    <lineage>
        <taxon>Bacteria</taxon>
        <taxon>Pseudomonadati</taxon>
        <taxon>Spirochaetota</taxon>
        <taxon>Spirochaetia</taxon>
        <taxon>Brachyspirales</taxon>
        <taxon>Brachyspiraceae</taxon>
        <taxon>Brachyspira</taxon>
    </lineage>
</organism>
<comment type="caution">
    <text evidence="4">The sequence shown here is derived from an EMBL/GenBank/DDBJ whole genome shotgun (WGS) entry which is preliminary data.</text>
</comment>
<dbReference type="PANTHER" id="PTHR24189">
    <property type="entry name" value="MYOTROPHIN"/>
    <property type="match status" value="1"/>
</dbReference>
<evidence type="ECO:0000256" key="2">
    <source>
        <dbReference type="ARBA" id="ARBA00023043"/>
    </source>
</evidence>
<feature type="repeat" description="ANK" evidence="3">
    <location>
        <begin position="207"/>
        <end position="239"/>
    </location>
</feature>
<dbReference type="InterPro" id="IPR050745">
    <property type="entry name" value="Multifunctional_regulatory"/>
</dbReference>
<evidence type="ECO:0000256" key="3">
    <source>
        <dbReference type="PROSITE-ProRule" id="PRU00023"/>
    </source>
</evidence>
<dbReference type="PROSITE" id="PS50297">
    <property type="entry name" value="ANK_REP_REGION"/>
    <property type="match status" value="4"/>
</dbReference>
<dbReference type="Gene3D" id="1.25.40.20">
    <property type="entry name" value="Ankyrin repeat-containing domain"/>
    <property type="match status" value="2"/>
</dbReference>
<protein>
    <submittedName>
        <fullName evidence="4">Uncharacterized protein</fullName>
    </submittedName>
</protein>
<evidence type="ECO:0000313" key="4">
    <source>
        <dbReference type="EMBL" id="OEJ15988.1"/>
    </source>
</evidence>
<dbReference type="PROSITE" id="PS50088">
    <property type="entry name" value="ANK_REPEAT"/>
    <property type="match status" value="4"/>
</dbReference>
<dbReference type="PANTHER" id="PTHR24189:SF50">
    <property type="entry name" value="ANKYRIN REPEAT AND SOCS BOX PROTEIN 2"/>
    <property type="match status" value="1"/>
</dbReference>
<gene>
    <name evidence="4" type="ORF">BFL38_11060</name>
</gene>
<accession>A0A1E5NIK1</accession>
<dbReference type="EMBL" id="MDCO01000001">
    <property type="protein sequence ID" value="OEJ15988.1"/>
    <property type="molecule type" value="Genomic_DNA"/>
</dbReference>
<dbReference type="Proteomes" id="UP000095247">
    <property type="component" value="Unassembled WGS sequence"/>
</dbReference>
<keyword evidence="2 3" id="KW-0040">ANK repeat</keyword>
<dbReference type="InterPro" id="IPR002110">
    <property type="entry name" value="Ankyrin_rpt"/>
</dbReference>
<proteinExistence type="predicted"/>
<dbReference type="Pfam" id="PF12796">
    <property type="entry name" value="Ank_2"/>
    <property type="match status" value="2"/>
</dbReference>
<feature type="repeat" description="ANK" evidence="3">
    <location>
        <begin position="59"/>
        <end position="91"/>
    </location>
</feature>
<dbReference type="SMART" id="SM00248">
    <property type="entry name" value="ANK"/>
    <property type="match status" value="6"/>
</dbReference>
<dbReference type="InterPro" id="IPR036770">
    <property type="entry name" value="Ankyrin_rpt-contain_sf"/>
</dbReference>
<dbReference type="SUPFAM" id="SSF48403">
    <property type="entry name" value="Ankyrin repeat"/>
    <property type="match status" value="1"/>
</dbReference>
<reference evidence="4 5" key="1">
    <citation type="submission" date="2016-08" db="EMBL/GenBank/DDBJ databases">
        <title>Characterization and recognition of Brachyspira hampsonii sp. nov., a novel intestinal spirochete that is pathogenic to pigs.</title>
        <authorList>
            <person name="Mirajkar N."/>
            <person name="La T."/>
            <person name="Phillips N."/>
            <person name="Hampson D."/>
            <person name="Gebhart C."/>
        </authorList>
    </citation>
    <scope>NUCLEOTIDE SEQUENCE [LARGE SCALE GENOMIC DNA]</scope>
    <source>
        <strain evidence="4 5">P280/1</strain>
    </source>
</reference>
<keyword evidence="1" id="KW-0677">Repeat</keyword>
<feature type="repeat" description="ANK" evidence="3">
    <location>
        <begin position="93"/>
        <end position="125"/>
    </location>
</feature>